<accession>A0ABY5E327</accession>
<evidence type="ECO:0000256" key="10">
    <source>
        <dbReference type="RuleBase" id="RU003826"/>
    </source>
</evidence>
<dbReference type="Proteomes" id="UP001060012">
    <property type="component" value="Chromosome"/>
</dbReference>
<evidence type="ECO:0000256" key="2">
    <source>
        <dbReference type="ARBA" id="ARBA00022679"/>
    </source>
</evidence>
<dbReference type="InterPro" id="IPR034291">
    <property type="entry name" value="TMP_synthase"/>
</dbReference>
<evidence type="ECO:0000256" key="6">
    <source>
        <dbReference type="ARBA" id="ARBA00047334"/>
    </source>
</evidence>
<dbReference type="Pfam" id="PF02581">
    <property type="entry name" value="TMP-TENI"/>
    <property type="match status" value="1"/>
</dbReference>
<feature type="binding site" evidence="9">
    <location>
        <position position="87"/>
    </location>
    <ligand>
        <name>Mg(2+)</name>
        <dbReference type="ChEBI" id="CHEBI:18420"/>
    </ligand>
</feature>
<proteinExistence type="inferred from homology"/>
<dbReference type="InterPro" id="IPR022998">
    <property type="entry name" value="ThiamineP_synth_TenI"/>
</dbReference>
<comment type="catalytic activity">
    <reaction evidence="6 9 10">
        <text>4-methyl-5-(2-phosphooxyethyl)-thiazole + 4-amino-2-methyl-5-(diphosphooxymethyl)pyrimidine + H(+) = thiamine phosphate + diphosphate</text>
        <dbReference type="Rhea" id="RHEA:22328"/>
        <dbReference type="ChEBI" id="CHEBI:15378"/>
        <dbReference type="ChEBI" id="CHEBI:33019"/>
        <dbReference type="ChEBI" id="CHEBI:37575"/>
        <dbReference type="ChEBI" id="CHEBI:57841"/>
        <dbReference type="ChEBI" id="CHEBI:58296"/>
        <dbReference type="EC" id="2.5.1.3"/>
    </reaction>
</comment>
<dbReference type="RefSeq" id="WP_254575307.1">
    <property type="nucleotide sequence ID" value="NZ_CP100595.1"/>
</dbReference>
<comment type="pathway">
    <text evidence="1 9 11">Cofactor biosynthesis; thiamine diphosphate biosynthesis; thiamine phosphate from 4-amino-2-methyl-5-diphosphomethylpyrimidine and 4-methyl-5-(2-phosphoethyl)-thiazole: step 1/1.</text>
</comment>
<comment type="function">
    <text evidence="9">Condenses 4-methyl-5-(beta-hydroxyethyl)thiazole monophosphate (THZ-P) and 2-methyl-4-amino-5-hydroxymethyl pyrimidine pyrophosphate (HMP-PP) to form thiamine monophosphate (TMP).</text>
</comment>
<dbReference type="InterPro" id="IPR013785">
    <property type="entry name" value="Aldolase_TIM"/>
</dbReference>
<feature type="binding site" evidence="9">
    <location>
        <position position="68"/>
    </location>
    <ligand>
        <name>Mg(2+)</name>
        <dbReference type="ChEBI" id="CHEBI:18420"/>
    </ligand>
</feature>
<reference evidence="13" key="1">
    <citation type="submission" date="2022-07" db="EMBL/GenBank/DDBJ databases">
        <title>Arcobacter roscoffensis sp. nov., a marine bacterium isolated from coastal seawater collected from Roscoff, France.</title>
        <authorList>
            <person name="Pascual J."/>
            <person name="Lepeaux C."/>
            <person name="Methner A."/>
            <person name="Overmann J."/>
        </authorList>
    </citation>
    <scope>NUCLEOTIDE SEQUENCE</scope>
    <source>
        <strain evidence="13">ARW1-2F2</strain>
    </source>
</reference>
<evidence type="ECO:0000256" key="9">
    <source>
        <dbReference type="HAMAP-Rule" id="MF_00097"/>
    </source>
</evidence>
<dbReference type="HAMAP" id="MF_00097">
    <property type="entry name" value="TMP_synthase"/>
    <property type="match status" value="1"/>
</dbReference>
<feature type="binding site" evidence="9">
    <location>
        <begin position="132"/>
        <end position="134"/>
    </location>
    <ligand>
        <name>2-[(2R,5Z)-2-carboxy-4-methylthiazol-5(2H)-ylidene]ethyl phosphate</name>
        <dbReference type="ChEBI" id="CHEBI:62899"/>
    </ligand>
</feature>
<comment type="similarity">
    <text evidence="9 10">Belongs to the thiamine-phosphate synthase family.</text>
</comment>
<sequence length="204" mass="22920">MLKGLYVISDDELTSDETIYDDIKKALVGGAKIVQLRDKKSSDEELIEKIKQLQKLCVYYNATFILNDRIDLAIKLSCDGLHVGKSDHKDFKKIRKNFKGIIGVSCYGDVKLAKKMQDEGANYVAFGSFFNSKTKPQSNIVPVDIIKKAKEKLDIPVCVIGGINTNSVKTLMHFEPDMVSVINDIWSNKDLVVNKAAYYTSLFK</sequence>
<feature type="binding site" evidence="9">
    <location>
        <position position="135"/>
    </location>
    <ligand>
        <name>4-amino-2-methyl-5-(diphosphooxymethyl)pyrimidine</name>
        <dbReference type="ChEBI" id="CHEBI:57841"/>
    </ligand>
</feature>
<evidence type="ECO:0000256" key="3">
    <source>
        <dbReference type="ARBA" id="ARBA00022723"/>
    </source>
</evidence>
<keyword evidence="3 9" id="KW-0479">Metal-binding</keyword>
<dbReference type="CDD" id="cd00564">
    <property type="entry name" value="TMP_TenI"/>
    <property type="match status" value="1"/>
</dbReference>
<dbReference type="PANTHER" id="PTHR20857">
    <property type="entry name" value="THIAMINE-PHOSPHATE PYROPHOSPHORYLASE"/>
    <property type="match status" value="1"/>
</dbReference>
<feature type="binding site" evidence="9">
    <location>
        <begin position="35"/>
        <end position="39"/>
    </location>
    <ligand>
        <name>4-amino-2-methyl-5-(diphosphooxymethyl)pyrimidine</name>
        <dbReference type="ChEBI" id="CHEBI:57841"/>
    </ligand>
</feature>
<evidence type="ECO:0000313" key="13">
    <source>
        <dbReference type="EMBL" id="UTJ05126.1"/>
    </source>
</evidence>
<keyword evidence="5 9" id="KW-0784">Thiamine biosynthesis</keyword>
<evidence type="ECO:0000256" key="4">
    <source>
        <dbReference type="ARBA" id="ARBA00022842"/>
    </source>
</evidence>
<evidence type="ECO:0000256" key="1">
    <source>
        <dbReference type="ARBA" id="ARBA00005165"/>
    </source>
</evidence>
<feature type="domain" description="Thiamine phosphate synthase/TenI" evidence="12">
    <location>
        <begin position="5"/>
        <end position="185"/>
    </location>
</feature>
<evidence type="ECO:0000256" key="5">
    <source>
        <dbReference type="ARBA" id="ARBA00022977"/>
    </source>
</evidence>
<evidence type="ECO:0000256" key="8">
    <source>
        <dbReference type="ARBA" id="ARBA00047883"/>
    </source>
</evidence>
<dbReference type="NCBIfam" id="TIGR00693">
    <property type="entry name" value="thiE"/>
    <property type="match status" value="1"/>
</dbReference>
<keyword evidence="14" id="KW-1185">Reference proteome</keyword>
<keyword evidence="4 9" id="KW-0460">Magnesium</keyword>
<protein>
    <recommendedName>
        <fullName evidence="9">Thiamine-phosphate synthase</fullName>
        <shortName evidence="9">TP synthase</shortName>
        <shortName evidence="9">TPS</shortName>
        <ecNumber evidence="9">2.5.1.3</ecNumber>
    </recommendedName>
    <alternativeName>
        <fullName evidence="9">Thiamine-phosphate pyrophosphorylase</fullName>
        <shortName evidence="9">TMP pyrophosphorylase</shortName>
        <shortName evidence="9">TMP-PPase</shortName>
    </alternativeName>
</protein>
<name>A0ABY5E327_9BACT</name>
<dbReference type="InterPro" id="IPR036206">
    <property type="entry name" value="ThiamineP_synth_sf"/>
</dbReference>
<evidence type="ECO:0000256" key="7">
    <source>
        <dbReference type="ARBA" id="ARBA00047851"/>
    </source>
</evidence>
<feature type="binding site" evidence="9">
    <location>
        <position position="162"/>
    </location>
    <ligand>
        <name>2-[(2R,5Z)-2-carboxy-4-methylthiazol-5(2H)-ylidene]ethyl phosphate</name>
        <dbReference type="ChEBI" id="CHEBI:62899"/>
    </ligand>
</feature>
<evidence type="ECO:0000313" key="14">
    <source>
        <dbReference type="Proteomes" id="UP001060012"/>
    </source>
</evidence>
<evidence type="ECO:0000256" key="11">
    <source>
        <dbReference type="RuleBase" id="RU004253"/>
    </source>
</evidence>
<keyword evidence="2 9" id="KW-0808">Transferase</keyword>
<dbReference type="EC" id="2.5.1.3" evidence="9"/>
<evidence type="ECO:0000259" key="12">
    <source>
        <dbReference type="Pfam" id="PF02581"/>
    </source>
</evidence>
<dbReference type="Gene3D" id="3.20.20.70">
    <property type="entry name" value="Aldolase class I"/>
    <property type="match status" value="1"/>
</dbReference>
<organism evidence="13 14">
    <name type="scientific">Arcobacter roscoffensis</name>
    <dbReference type="NCBI Taxonomy" id="2961520"/>
    <lineage>
        <taxon>Bacteria</taxon>
        <taxon>Pseudomonadati</taxon>
        <taxon>Campylobacterota</taxon>
        <taxon>Epsilonproteobacteria</taxon>
        <taxon>Campylobacterales</taxon>
        <taxon>Arcobacteraceae</taxon>
        <taxon>Arcobacter</taxon>
    </lineage>
</organism>
<comment type="catalytic activity">
    <reaction evidence="8 9 10">
        <text>2-[(2R,5Z)-2-carboxy-4-methylthiazol-5(2H)-ylidene]ethyl phosphate + 4-amino-2-methyl-5-(diphosphooxymethyl)pyrimidine + 2 H(+) = thiamine phosphate + CO2 + diphosphate</text>
        <dbReference type="Rhea" id="RHEA:47844"/>
        <dbReference type="ChEBI" id="CHEBI:15378"/>
        <dbReference type="ChEBI" id="CHEBI:16526"/>
        <dbReference type="ChEBI" id="CHEBI:33019"/>
        <dbReference type="ChEBI" id="CHEBI:37575"/>
        <dbReference type="ChEBI" id="CHEBI:57841"/>
        <dbReference type="ChEBI" id="CHEBI:62899"/>
        <dbReference type="EC" id="2.5.1.3"/>
    </reaction>
</comment>
<comment type="cofactor">
    <cofactor evidence="9">
        <name>Mg(2+)</name>
        <dbReference type="ChEBI" id="CHEBI:18420"/>
    </cofactor>
    <text evidence="9">Binds 1 Mg(2+) ion per subunit.</text>
</comment>
<comment type="catalytic activity">
    <reaction evidence="7 9 10">
        <text>2-(2-carboxy-4-methylthiazol-5-yl)ethyl phosphate + 4-amino-2-methyl-5-(diphosphooxymethyl)pyrimidine + 2 H(+) = thiamine phosphate + CO2 + diphosphate</text>
        <dbReference type="Rhea" id="RHEA:47848"/>
        <dbReference type="ChEBI" id="CHEBI:15378"/>
        <dbReference type="ChEBI" id="CHEBI:16526"/>
        <dbReference type="ChEBI" id="CHEBI:33019"/>
        <dbReference type="ChEBI" id="CHEBI:37575"/>
        <dbReference type="ChEBI" id="CHEBI:57841"/>
        <dbReference type="ChEBI" id="CHEBI:62890"/>
        <dbReference type="EC" id="2.5.1.3"/>
    </reaction>
</comment>
<dbReference type="PANTHER" id="PTHR20857:SF23">
    <property type="entry name" value="THIAMINE BIOSYNTHETIC BIFUNCTIONAL ENZYME"/>
    <property type="match status" value="1"/>
</dbReference>
<dbReference type="GO" id="GO:0004789">
    <property type="term" value="F:thiamine-phosphate diphosphorylase activity"/>
    <property type="evidence" value="ECO:0007669"/>
    <property type="project" value="UniProtKB-EC"/>
</dbReference>
<comment type="caution">
    <text evidence="9">Lacks conserved residue(s) required for the propagation of feature annotation.</text>
</comment>
<gene>
    <name evidence="9 13" type="primary">thiE</name>
    <name evidence="13" type="ORF">NJU99_07540</name>
</gene>
<dbReference type="EMBL" id="CP100595">
    <property type="protein sequence ID" value="UTJ05126.1"/>
    <property type="molecule type" value="Genomic_DNA"/>
</dbReference>
<feature type="binding site" evidence="9">
    <location>
        <position position="105"/>
    </location>
    <ligand>
        <name>4-amino-2-methyl-5-(diphosphooxymethyl)pyrimidine</name>
        <dbReference type="ChEBI" id="CHEBI:57841"/>
    </ligand>
</feature>
<dbReference type="SUPFAM" id="SSF51391">
    <property type="entry name" value="Thiamin phosphate synthase"/>
    <property type="match status" value="1"/>
</dbReference>
<feature type="binding site" evidence="9">
    <location>
        <position position="67"/>
    </location>
    <ligand>
        <name>4-amino-2-methyl-5-(diphosphooxymethyl)pyrimidine</name>
        <dbReference type="ChEBI" id="CHEBI:57841"/>
    </ligand>
</feature>